<name>A0ACB7PMC5_9PEZI</name>
<dbReference type="EMBL" id="JAGIZQ010000002">
    <property type="protein sequence ID" value="KAH6641214.1"/>
    <property type="molecule type" value="Genomic_DNA"/>
</dbReference>
<organism evidence="1 2">
    <name type="scientific">Chaetomium tenue</name>
    <dbReference type="NCBI Taxonomy" id="1854479"/>
    <lineage>
        <taxon>Eukaryota</taxon>
        <taxon>Fungi</taxon>
        <taxon>Dikarya</taxon>
        <taxon>Ascomycota</taxon>
        <taxon>Pezizomycotina</taxon>
        <taxon>Sordariomycetes</taxon>
        <taxon>Sordariomycetidae</taxon>
        <taxon>Sordariales</taxon>
        <taxon>Chaetomiaceae</taxon>
        <taxon>Chaetomium</taxon>
    </lineage>
</organism>
<reference evidence="1 2" key="1">
    <citation type="journal article" date="2021" name="Nat. Commun.">
        <title>Genetic determinants of endophytism in the Arabidopsis root mycobiome.</title>
        <authorList>
            <person name="Mesny F."/>
            <person name="Miyauchi S."/>
            <person name="Thiergart T."/>
            <person name="Pickel B."/>
            <person name="Atanasova L."/>
            <person name="Karlsson M."/>
            <person name="Huettel B."/>
            <person name="Barry K.W."/>
            <person name="Haridas S."/>
            <person name="Chen C."/>
            <person name="Bauer D."/>
            <person name="Andreopoulos W."/>
            <person name="Pangilinan J."/>
            <person name="LaButti K."/>
            <person name="Riley R."/>
            <person name="Lipzen A."/>
            <person name="Clum A."/>
            <person name="Drula E."/>
            <person name="Henrissat B."/>
            <person name="Kohler A."/>
            <person name="Grigoriev I.V."/>
            <person name="Martin F.M."/>
            <person name="Hacquard S."/>
        </authorList>
    </citation>
    <scope>NUCLEOTIDE SEQUENCE [LARGE SCALE GENOMIC DNA]</scope>
    <source>
        <strain evidence="1 2">MPI-SDFR-AT-0079</strain>
    </source>
</reference>
<comment type="caution">
    <text evidence="1">The sequence shown here is derived from an EMBL/GenBank/DDBJ whole genome shotgun (WGS) entry which is preliminary data.</text>
</comment>
<proteinExistence type="predicted"/>
<keyword evidence="2" id="KW-1185">Reference proteome</keyword>
<dbReference type="Proteomes" id="UP000724584">
    <property type="component" value="Unassembled WGS sequence"/>
</dbReference>
<protein>
    <submittedName>
        <fullName evidence="1">Uncharacterized protein</fullName>
    </submittedName>
</protein>
<accession>A0ACB7PMC5</accession>
<gene>
    <name evidence="1" type="ORF">F5144DRAFT_562857</name>
</gene>
<sequence length="265" mass="30302">MLSDSLAHSKLYFQLLHLLRIMPLWIRETKYDLEKLRHECNITICNPIQGADHHPFLRYAGLVHQNWDAMMFHFHELESELCRRIDAKTDEIRGLRDGLFNASSLLEAHKATSMNRSIIIFTTITIFYLPLGFVTAIFSMDLMHDTDLASLKRPYTITMVVVSLVTYMVVIGSILFVDRRKAIPYIAALFRSLVPARLALGKDKPTSERPTEITDADWEKHGQSGPWSSFLAGPGPKPRRRWRWRGSRERGGDVEANKPAGNANV</sequence>
<evidence type="ECO:0000313" key="2">
    <source>
        <dbReference type="Proteomes" id="UP000724584"/>
    </source>
</evidence>
<evidence type="ECO:0000313" key="1">
    <source>
        <dbReference type="EMBL" id="KAH6641214.1"/>
    </source>
</evidence>